<evidence type="ECO:0000313" key="2">
    <source>
        <dbReference type="EMBL" id="KIL68538.1"/>
    </source>
</evidence>
<dbReference type="STRING" id="946122.A0A0C2XHW3"/>
<feature type="compositionally biased region" description="Pro residues" evidence="1">
    <location>
        <begin position="39"/>
        <end position="51"/>
    </location>
</feature>
<dbReference type="InParanoid" id="A0A0C2XHW3"/>
<feature type="compositionally biased region" description="Acidic residues" evidence="1">
    <location>
        <begin position="345"/>
        <end position="368"/>
    </location>
</feature>
<feature type="compositionally biased region" description="Basic and acidic residues" evidence="1">
    <location>
        <begin position="247"/>
        <end position="261"/>
    </location>
</feature>
<dbReference type="Proteomes" id="UP000054549">
    <property type="component" value="Unassembled WGS sequence"/>
</dbReference>
<sequence length="406" mass="44468">MSTHDPPRSVRFAPLPDPRRSVSVPSSPVTQRSTFPIETYPPCPPLVPDPLPSKRKPLFSRPFFRKQSSSGSDSPSSSVSLTPTPSLDYSTIKPTTRRLNITAEEILTLGTINLFRSTSRNSRSTGHDPPPTWHAPARHSFISAGDNNRGSKRHFLSNRTSTFDGTSNQRKAVKMLNGRVYGARPTNHFANITSEPDPEFVEWGYGGMGSVRGQHAAGMSGTRWERLHNGDDPSMDDGSGMYWLQKRREAREKAEASKSGDEPIVTTIPGDQSAQSPDPTEDVSSVSQSNPEHVLHAITIPANFQRHHHPHRSISKTGSIGQGGGKEADHSPTTVREVENHAIESGDESESGESGEDDADEDESEDDEPERRTALGAGVEKYTRHKDAEKDTEHDPLSIPTPLAVH</sequence>
<protein>
    <submittedName>
        <fullName evidence="2">Uncharacterized protein</fullName>
    </submittedName>
</protein>
<feature type="region of interest" description="Disordered" evidence="1">
    <location>
        <begin position="303"/>
        <end position="406"/>
    </location>
</feature>
<feature type="compositionally biased region" description="Low complexity" evidence="1">
    <location>
        <begin position="68"/>
        <end position="88"/>
    </location>
</feature>
<organism evidence="2 3">
    <name type="scientific">Amanita muscaria (strain Koide BX008)</name>
    <dbReference type="NCBI Taxonomy" id="946122"/>
    <lineage>
        <taxon>Eukaryota</taxon>
        <taxon>Fungi</taxon>
        <taxon>Dikarya</taxon>
        <taxon>Basidiomycota</taxon>
        <taxon>Agaricomycotina</taxon>
        <taxon>Agaricomycetes</taxon>
        <taxon>Agaricomycetidae</taxon>
        <taxon>Agaricales</taxon>
        <taxon>Pluteineae</taxon>
        <taxon>Amanitaceae</taxon>
        <taxon>Amanita</taxon>
    </lineage>
</organism>
<evidence type="ECO:0000313" key="3">
    <source>
        <dbReference type="Proteomes" id="UP000054549"/>
    </source>
</evidence>
<accession>A0A0C2XHW3</accession>
<feature type="region of interest" description="Disordered" evidence="1">
    <location>
        <begin position="1"/>
        <end position="91"/>
    </location>
</feature>
<feature type="region of interest" description="Disordered" evidence="1">
    <location>
        <begin position="247"/>
        <end position="290"/>
    </location>
</feature>
<keyword evidence="3" id="KW-1185">Reference proteome</keyword>
<dbReference type="HOGENOM" id="CLU_024703_0_0_1"/>
<feature type="compositionally biased region" description="Basic and acidic residues" evidence="1">
    <location>
        <begin position="381"/>
        <end position="396"/>
    </location>
</feature>
<dbReference type="EMBL" id="KN818228">
    <property type="protein sequence ID" value="KIL68538.1"/>
    <property type="molecule type" value="Genomic_DNA"/>
</dbReference>
<reference evidence="2 3" key="1">
    <citation type="submission" date="2014-04" db="EMBL/GenBank/DDBJ databases">
        <title>Evolutionary Origins and Diversification of the Mycorrhizal Mutualists.</title>
        <authorList>
            <consortium name="DOE Joint Genome Institute"/>
            <consortium name="Mycorrhizal Genomics Consortium"/>
            <person name="Kohler A."/>
            <person name="Kuo A."/>
            <person name="Nagy L.G."/>
            <person name="Floudas D."/>
            <person name="Copeland A."/>
            <person name="Barry K.W."/>
            <person name="Cichocki N."/>
            <person name="Veneault-Fourrey C."/>
            <person name="LaButti K."/>
            <person name="Lindquist E.A."/>
            <person name="Lipzen A."/>
            <person name="Lundell T."/>
            <person name="Morin E."/>
            <person name="Murat C."/>
            <person name="Riley R."/>
            <person name="Ohm R."/>
            <person name="Sun H."/>
            <person name="Tunlid A."/>
            <person name="Henrissat B."/>
            <person name="Grigoriev I.V."/>
            <person name="Hibbett D.S."/>
            <person name="Martin F."/>
        </authorList>
    </citation>
    <scope>NUCLEOTIDE SEQUENCE [LARGE SCALE GENOMIC DNA]</scope>
    <source>
        <strain evidence="2 3">Koide BX008</strain>
    </source>
</reference>
<dbReference type="OrthoDB" id="3363386at2759"/>
<feature type="compositionally biased region" description="Basic and acidic residues" evidence="1">
    <location>
        <begin position="326"/>
        <end position="344"/>
    </location>
</feature>
<feature type="region of interest" description="Disordered" evidence="1">
    <location>
        <begin position="118"/>
        <end position="137"/>
    </location>
</feature>
<name>A0A0C2XHW3_AMAMK</name>
<feature type="compositionally biased region" description="Polar residues" evidence="1">
    <location>
        <begin position="269"/>
        <end position="290"/>
    </location>
</feature>
<feature type="compositionally biased region" description="Low complexity" evidence="1">
    <location>
        <begin position="21"/>
        <end position="33"/>
    </location>
</feature>
<proteinExistence type="predicted"/>
<gene>
    <name evidence="2" type="ORF">M378DRAFT_158343</name>
</gene>
<dbReference type="AlphaFoldDB" id="A0A0C2XHW3"/>
<evidence type="ECO:0000256" key="1">
    <source>
        <dbReference type="SAM" id="MobiDB-lite"/>
    </source>
</evidence>
<feature type="compositionally biased region" description="Basic residues" evidence="1">
    <location>
        <begin position="305"/>
        <end position="314"/>
    </location>
</feature>